<reference evidence="5 6" key="1">
    <citation type="submission" date="2020-06" db="EMBL/GenBank/DDBJ databases">
        <title>Transcriptomic and genomic resources for Thalictrum thalictroides and T. hernandezii: Facilitating candidate gene discovery in an emerging model plant lineage.</title>
        <authorList>
            <person name="Arias T."/>
            <person name="Riano-Pachon D.M."/>
            <person name="Di Stilio V.S."/>
        </authorList>
    </citation>
    <scope>NUCLEOTIDE SEQUENCE [LARGE SCALE GENOMIC DNA]</scope>
    <source>
        <strain evidence="6">cv. WT478/WT964</strain>
        <tissue evidence="5">Leaves</tissue>
    </source>
</reference>
<dbReference type="SUPFAM" id="SSF51445">
    <property type="entry name" value="(Trans)glycosidases"/>
    <property type="match status" value="1"/>
</dbReference>
<organism evidence="5 6">
    <name type="scientific">Thalictrum thalictroides</name>
    <name type="common">Rue-anemone</name>
    <name type="synonym">Anemone thalictroides</name>
    <dbReference type="NCBI Taxonomy" id="46969"/>
    <lineage>
        <taxon>Eukaryota</taxon>
        <taxon>Viridiplantae</taxon>
        <taxon>Streptophyta</taxon>
        <taxon>Embryophyta</taxon>
        <taxon>Tracheophyta</taxon>
        <taxon>Spermatophyta</taxon>
        <taxon>Magnoliopsida</taxon>
        <taxon>Ranunculales</taxon>
        <taxon>Ranunculaceae</taxon>
        <taxon>Thalictroideae</taxon>
        <taxon>Thalictrum</taxon>
    </lineage>
</organism>
<dbReference type="PANTHER" id="PTHR31352">
    <property type="entry name" value="BETA-AMYLASE 1, CHLOROPLASTIC"/>
    <property type="match status" value="1"/>
</dbReference>
<evidence type="ECO:0000313" key="5">
    <source>
        <dbReference type="EMBL" id="KAF5202551.1"/>
    </source>
</evidence>
<dbReference type="PANTHER" id="PTHR31352:SF3">
    <property type="entry name" value="INACTIVE BETA-AMYLASE 9"/>
    <property type="match status" value="1"/>
</dbReference>
<evidence type="ECO:0000256" key="2">
    <source>
        <dbReference type="ARBA" id="ARBA00023277"/>
    </source>
</evidence>
<dbReference type="Pfam" id="PF01373">
    <property type="entry name" value="Glyco_hydro_14"/>
    <property type="match status" value="1"/>
</dbReference>
<dbReference type="Gene3D" id="3.20.20.80">
    <property type="entry name" value="Glycosidases"/>
    <property type="match status" value="1"/>
</dbReference>
<evidence type="ECO:0000256" key="1">
    <source>
        <dbReference type="ARBA" id="ARBA00005652"/>
    </source>
</evidence>
<comment type="similarity">
    <text evidence="1 4">Belongs to the glycosyl hydrolase 14 family.</text>
</comment>
<sequence length="66" mass="7285">EDQVQLFVGLPLDAVSDCNSINHVRAIKAGLKALKLLGCEGVEVPVWWGIVEKEAMGEYEWSDQVT</sequence>
<keyword evidence="2 4" id="KW-0119">Carbohydrate metabolism</keyword>
<dbReference type="InterPro" id="IPR017853">
    <property type="entry name" value="GH"/>
</dbReference>
<protein>
    <recommendedName>
        <fullName evidence="4">Beta-amylase</fullName>
        <ecNumber evidence="4">3.2.1.2</ecNumber>
    </recommendedName>
</protein>
<proteinExistence type="inferred from homology"/>
<keyword evidence="4" id="KW-0326">Glycosidase</keyword>
<comment type="catalytic activity">
    <reaction evidence="4">
        <text>Hydrolysis of (1-&gt;4)-alpha-D-glucosidic linkages in polysaccharides so as to remove successive maltose units from the non-reducing ends of the chains.</text>
        <dbReference type="EC" id="3.2.1.2"/>
    </reaction>
</comment>
<keyword evidence="3 4" id="KW-0624">Polysaccharide degradation</keyword>
<gene>
    <name evidence="5" type="ORF">FRX31_007862</name>
</gene>
<dbReference type="GO" id="GO:0016161">
    <property type="term" value="F:beta-amylase activity"/>
    <property type="evidence" value="ECO:0007669"/>
    <property type="project" value="UniProtKB-EC"/>
</dbReference>
<evidence type="ECO:0000256" key="3">
    <source>
        <dbReference type="ARBA" id="ARBA00023326"/>
    </source>
</evidence>
<keyword evidence="6" id="KW-1185">Reference proteome</keyword>
<evidence type="ECO:0000313" key="6">
    <source>
        <dbReference type="Proteomes" id="UP000554482"/>
    </source>
</evidence>
<name>A0A7J6WYN0_THATH</name>
<evidence type="ECO:0000256" key="4">
    <source>
        <dbReference type="RuleBase" id="RU000509"/>
    </source>
</evidence>
<dbReference type="Proteomes" id="UP000554482">
    <property type="component" value="Unassembled WGS sequence"/>
</dbReference>
<dbReference type="GO" id="GO:0000272">
    <property type="term" value="P:polysaccharide catabolic process"/>
    <property type="evidence" value="ECO:0007669"/>
    <property type="project" value="UniProtKB-KW"/>
</dbReference>
<comment type="caution">
    <text evidence="5">The sequence shown here is derived from an EMBL/GenBank/DDBJ whole genome shotgun (WGS) entry which is preliminary data.</text>
</comment>
<dbReference type="EC" id="3.2.1.2" evidence="4"/>
<dbReference type="EMBL" id="JABWDY010007947">
    <property type="protein sequence ID" value="KAF5202551.1"/>
    <property type="molecule type" value="Genomic_DNA"/>
</dbReference>
<accession>A0A7J6WYN0</accession>
<dbReference type="AlphaFoldDB" id="A0A7J6WYN0"/>
<keyword evidence="4" id="KW-0378">Hydrolase</keyword>
<feature type="non-terminal residue" evidence="5">
    <location>
        <position position="1"/>
    </location>
</feature>
<dbReference type="InterPro" id="IPR001554">
    <property type="entry name" value="Glyco_hydro_14"/>
</dbReference>